<feature type="domain" description="HTH merR-type" evidence="5">
    <location>
        <begin position="1"/>
        <end position="71"/>
    </location>
</feature>
<keyword evidence="2" id="KW-0805">Transcription regulation</keyword>
<dbReference type="InterPro" id="IPR047057">
    <property type="entry name" value="MerR_fam"/>
</dbReference>
<dbReference type="RefSeq" id="WP_113056390.1">
    <property type="nucleotide sequence ID" value="NZ_QEVW01000035.1"/>
</dbReference>
<organism evidence="6 7">
    <name type="scientific">Paenibacillus taichungensis</name>
    <dbReference type="NCBI Taxonomy" id="484184"/>
    <lineage>
        <taxon>Bacteria</taxon>
        <taxon>Bacillati</taxon>
        <taxon>Bacillota</taxon>
        <taxon>Bacilli</taxon>
        <taxon>Bacillales</taxon>
        <taxon>Paenibacillaceae</taxon>
        <taxon>Paenibacillus</taxon>
    </lineage>
</organism>
<proteinExistence type="predicted"/>
<comment type="caution">
    <text evidence="6">The sequence shown here is derived from an EMBL/GenBank/DDBJ whole genome shotgun (WGS) entry which is preliminary data.</text>
</comment>
<dbReference type="SMART" id="SM00422">
    <property type="entry name" value="HTH_MERR"/>
    <property type="match status" value="1"/>
</dbReference>
<dbReference type="InterPro" id="IPR009061">
    <property type="entry name" value="DNA-bd_dom_put_sf"/>
</dbReference>
<dbReference type="PANTHER" id="PTHR30204:SF69">
    <property type="entry name" value="MERR-FAMILY TRANSCRIPTIONAL REGULATOR"/>
    <property type="match status" value="1"/>
</dbReference>
<keyword evidence="1" id="KW-0678">Repressor</keyword>
<evidence type="ECO:0000256" key="4">
    <source>
        <dbReference type="ARBA" id="ARBA00023163"/>
    </source>
</evidence>
<reference evidence="6 7" key="1">
    <citation type="submission" date="2018-04" db="EMBL/GenBank/DDBJ databases">
        <title>Paenibacillus taichungensis Genome sequencing and assembly.</title>
        <authorList>
            <person name="Xu J."/>
            <person name="Rensing C."/>
            <person name="Mazhar H.S."/>
        </authorList>
    </citation>
    <scope>NUCLEOTIDE SEQUENCE [LARGE SCALE GENOMIC DNA]</scope>
    <source>
        <strain evidence="6 7">NC1</strain>
    </source>
</reference>
<dbReference type="SUPFAM" id="SSF46955">
    <property type="entry name" value="Putative DNA-binding domain"/>
    <property type="match status" value="1"/>
</dbReference>
<dbReference type="AlphaFoldDB" id="A0A329QB46"/>
<evidence type="ECO:0000313" key="6">
    <source>
        <dbReference type="EMBL" id="RAW09630.1"/>
    </source>
</evidence>
<dbReference type="PROSITE" id="PS50937">
    <property type="entry name" value="HTH_MERR_2"/>
    <property type="match status" value="1"/>
</dbReference>
<dbReference type="PRINTS" id="PR00040">
    <property type="entry name" value="HTHMERR"/>
</dbReference>
<dbReference type="Pfam" id="PF13411">
    <property type="entry name" value="MerR_1"/>
    <property type="match status" value="1"/>
</dbReference>
<keyword evidence="4" id="KW-0804">Transcription</keyword>
<evidence type="ECO:0000313" key="7">
    <source>
        <dbReference type="Proteomes" id="UP000250642"/>
    </source>
</evidence>
<dbReference type="GO" id="GO:0003700">
    <property type="term" value="F:DNA-binding transcription factor activity"/>
    <property type="evidence" value="ECO:0007669"/>
    <property type="project" value="InterPro"/>
</dbReference>
<accession>A0A329QB46</accession>
<evidence type="ECO:0000256" key="2">
    <source>
        <dbReference type="ARBA" id="ARBA00023015"/>
    </source>
</evidence>
<sequence length="250" mass="29214">MRLTVSKFAMLADTTVRTLRHYRQLGILVPSQKNENDHYIYVNADFKRLHEIQLLQSLGLSLNEIKVCLDNPNYSFEEIIKVQEQSLRQRREAIDCSLALIERIQLLTEQDQLNESNSEILMLLMNSMRVEQAQKKLLQKYVSIDVIDQLFPEDFSKQTYLDGKLYNLLLLVHRAIVKGLNPDHPFIQQQLHGIFADTPLSDLIFNEEVNNEELYKNVKPYESLAPKHTMDFLKEAFEVFNTKKNSSLKD</sequence>
<protein>
    <recommendedName>
        <fullName evidence="5">HTH merR-type domain-containing protein</fullName>
    </recommendedName>
</protein>
<keyword evidence="3" id="KW-0238">DNA-binding</keyword>
<dbReference type="Gene3D" id="1.10.1660.10">
    <property type="match status" value="1"/>
</dbReference>
<dbReference type="InterPro" id="IPR000551">
    <property type="entry name" value="MerR-type_HTH_dom"/>
</dbReference>
<dbReference type="PANTHER" id="PTHR30204">
    <property type="entry name" value="REDOX-CYCLING DRUG-SENSING TRANSCRIPTIONAL ACTIVATOR SOXR"/>
    <property type="match status" value="1"/>
</dbReference>
<dbReference type="EMBL" id="QEVW01000035">
    <property type="protein sequence ID" value="RAW09630.1"/>
    <property type="molecule type" value="Genomic_DNA"/>
</dbReference>
<evidence type="ECO:0000256" key="3">
    <source>
        <dbReference type="ARBA" id="ARBA00023125"/>
    </source>
</evidence>
<dbReference type="GO" id="GO:0003677">
    <property type="term" value="F:DNA binding"/>
    <property type="evidence" value="ECO:0007669"/>
    <property type="project" value="UniProtKB-KW"/>
</dbReference>
<evidence type="ECO:0000256" key="1">
    <source>
        <dbReference type="ARBA" id="ARBA00022491"/>
    </source>
</evidence>
<name>A0A329QB46_9BACL</name>
<gene>
    <name evidence="6" type="ORF">DC345_30790</name>
</gene>
<dbReference type="Proteomes" id="UP000250642">
    <property type="component" value="Unassembled WGS sequence"/>
</dbReference>
<evidence type="ECO:0000259" key="5">
    <source>
        <dbReference type="PROSITE" id="PS50937"/>
    </source>
</evidence>